<keyword evidence="3" id="KW-1185">Reference proteome</keyword>
<protein>
    <submittedName>
        <fullName evidence="1 2">Uncharacterized protein</fullName>
    </submittedName>
</protein>
<name>A0A2K1K020_PHYPA</name>
<reference evidence="2" key="3">
    <citation type="submission" date="2020-12" db="UniProtKB">
        <authorList>
            <consortium name="EnsemblPlants"/>
        </authorList>
    </citation>
    <scope>IDENTIFICATION</scope>
</reference>
<dbReference type="EnsemblPlants" id="Pp3c10_22039V3.1">
    <property type="protein sequence ID" value="Pp3c10_22039V3.1"/>
    <property type="gene ID" value="Pp3c10_22039"/>
</dbReference>
<dbReference type="Proteomes" id="UP000006727">
    <property type="component" value="Chromosome 10"/>
</dbReference>
<proteinExistence type="predicted"/>
<reference evidence="1 3" key="2">
    <citation type="journal article" date="2018" name="Plant J.">
        <title>The Physcomitrella patens chromosome-scale assembly reveals moss genome structure and evolution.</title>
        <authorList>
            <person name="Lang D."/>
            <person name="Ullrich K.K."/>
            <person name="Murat F."/>
            <person name="Fuchs J."/>
            <person name="Jenkins J."/>
            <person name="Haas F.B."/>
            <person name="Piednoel M."/>
            <person name="Gundlach H."/>
            <person name="Van Bel M."/>
            <person name="Meyberg R."/>
            <person name="Vives C."/>
            <person name="Morata J."/>
            <person name="Symeonidi A."/>
            <person name="Hiss M."/>
            <person name="Muchero W."/>
            <person name="Kamisugi Y."/>
            <person name="Saleh O."/>
            <person name="Blanc G."/>
            <person name="Decker E.L."/>
            <person name="van Gessel N."/>
            <person name="Grimwood J."/>
            <person name="Hayes R.D."/>
            <person name="Graham S.W."/>
            <person name="Gunter L.E."/>
            <person name="McDaniel S.F."/>
            <person name="Hoernstein S.N.W."/>
            <person name="Larsson A."/>
            <person name="Li F.W."/>
            <person name="Perroud P.F."/>
            <person name="Phillips J."/>
            <person name="Ranjan P."/>
            <person name="Rokshar D.S."/>
            <person name="Rothfels C.J."/>
            <person name="Schneider L."/>
            <person name="Shu S."/>
            <person name="Stevenson D.W."/>
            <person name="Thummler F."/>
            <person name="Tillich M."/>
            <person name="Villarreal Aguilar J.C."/>
            <person name="Widiez T."/>
            <person name="Wong G.K."/>
            <person name="Wymore A."/>
            <person name="Zhang Y."/>
            <person name="Zimmer A.D."/>
            <person name="Quatrano R.S."/>
            <person name="Mayer K.F.X."/>
            <person name="Goodstein D."/>
            <person name="Casacuberta J.M."/>
            <person name="Vandepoele K."/>
            <person name="Reski R."/>
            <person name="Cuming A.C."/>
            <person name="Tuskan G.A."/>
            <person name="Maumus F."/>
            <person name="Salse J."/>
            <person name="Schmutz J."/>
            <person name="Rensing S.A."/>
        </authorList>
    </citation>
    <scope>NUCLEOTIDE SEQUENCE [LARGE SCALE GENOMIC DNA]</scope>
    <source>
        <strain evidence="2 3">cv. Gransden 2004</strain>
    </source>
</reference>
<evidence type="ECO:0000313" key="1">
    <source>
        <dbReference type="EMBL" id="PNR47123.1"/>
    </source>
</evidence>
<dbReference type="EMBL" id="ABEU02000010">
    <property type="protein sequence ID" value="PNR47123.1"/>
    <property type="molecule type" value="Genomic_DNA"/>
</dbReference>
<organism evidence="1">
    <name type="scientific">Physcomitrium patens</name>
    <name type="common">Spreading-leaved earth moss</name>
    <name type="synonym">Physcomitrella patens</name>
    <dbReference type="NCBI Taxonomy" id="3218"/>
    <lineage>
        <taxon>Eukaryota</taxon>
        <taxon>Viridiplantae</taxon>
        <taxon>Streptophyta</taxon>
        <taxon>Embryophyta</taxon>
        <taxon>Bryophyta</taxon>
        <taxon>Bryophytina</taxon>
        <taxon>Bryopsida</taxon>
        <taxon>Funariidae</taxon>
        <taxon>Funariales</taxon>
        <taxon>Funariaceae</taxon>
        <taxon>Physcomitrium</taxon>
    </lineage>
</organism>
<evidence type="ECO:0000313" key="2">
    <source>
        <dbReference type="EnsemblPlants" id="Pp3c10_22039V3.1"/>
    </source>
</evidence>
<dbReference type="AlphaFoldDB" id="A0A2K1K020"/>
<evidence type="ECO:0000313" key="3">
    <source>
        <dbReference type="Proteomes" id="UP000006727"/>
    </source>
</evidence>
<reference evidence="1 3" key="1">
    <citation type="journal article" date="2008" name="Science">
        <title>The Physcomitrella genome reveals evolutionary insights into the conquest of land by plants.</title>
        <authorList>
            <person name="Rensing S."/>
            <person name="Lang D."/>
            <person name="Zimmer A."/>
            <person name="Terry A."/>
            <person name="Salamov A."/>
            <person name="Shapiro H."/>
            <person name="Nishiyama T."/>
            <person name="Perroud P.-F."/>
            <person name="Lindquist E."/>
            <person name="Kamisugi Y."/>
            <person name="Tanahashi T."/>
            <person name="Sakakibara K."/>
            <person name="Fujita T."/>
            <person name="Oishi K."/>
            <person name="Shin-I T."/>
            <person name="Kuroki Y."/>
            <person name="Toyoda A."/>
            <person name="Suzuki Y."/>
            <person name="Hashimoto A."/>
            <person name="Yamaguchi K."/>
            <person name="Sugano A."/>
            <person name="Kohara Y."/>
            <person name="Fujiyama A."/>
            <person name="Anterola A."/>
            <person name="Aoki S."/>
            <person name="Ashton N."/>
            <person name="Barbazuk W.B."/>
            <person name="Barker E."/>
            <person name="Bennetzen J."/>
            <person name="Bezanilla M."/>
            <person name="Blankenship R."/>
            <person name="Cho S.H."/>
            <person name="Dutcher S."/>
            <person name="Estelle M."/>
            <person name="Fawcett J.A."/>
            <person name="Gundlach H."/>
            <person name="Hanada K."/>
            <person name="Heyl A."/>
            <person name="Hicks K.A."/>
            <person name="Hugh J."/>
            <person name="Lohr M."/>
            <person name="Mayer K."/>
            <person name="Melkozernov A."/>
            <person name="Murata T."/>
            <person name="Nelson D."/>
            <person name="Pils B."/>
            <person name="Prigge M."/>
            <person name="Reiss B."/>
            <person name="Renner T."/>
            <person name="Rombauts S."/>
            <person name="Rushton P."/>
            <person name="Sanderfoot A."/>
            <person name="Schween G."/>
            <person name="Shiu S.-H."/>
            <person name="Stueber K."/>
            <person name="Theodoulou F.L."/>
            <person name="Tu H."/>
            <person name="Van de Peer Y."/>
            <person name="Verrier P.J."/>
            <person name="Waters E."/>
            <person name="Wood A."/>
            <person name="Yang L."/>
            <person name="Cove D."/>
            <person name="Cuming A."/>
            <person name="Hasebe M."/>
            <person name="Lucas S."/>
            <person name="Mishler D.B."/>
            <person name="Reski R."/>
            <person name="Grigoriev I."/>
            <person name="Quatrano R.S."/>
            <person name="Boore J.L."/>
        </authorList>
    </citation>
    <scope>NUCLEOTIDE SEQUENCE [LARGE SCALE GENOMIC DNA]</scope>
    <source>
        <strain evidence="2 3">cv. Gransden 2004</strain>
    </source>
</reference>
<dbReference type="Gramene" id="Pp3c10_22039V3.1">
    <property type="protein sequence ID" value="Pp3c10_22039V3.1"/>
    <property type="gene ID" value="Pp3c10_22039"/>
</dbReference>
<gene>
    <name evidence="1" type="ORF">PHYPA_014243</name>
</gene>
<sequence length="125" mass="14135">MRICKHRKSLCAKKYHPNVFSSLQSTIPGNPIQAAKVPSKCKEREVSPFRSNSLGCGVLSMTEAVAFGTTARSRLPTADENGKLSVHDPRHRSRRDQRPILISFLSLHLRGSQYQFHRMYGFILP</sequence>
<accession>A0A2K1K020</accession>
<dbReference type="InParanoid" id="A0A2K1K020"/>